<organism evidence="3 4">
    <name type="scientific">Nitzschia inconspicua</name>
    <dbReference type="NCBI Taxonomy" id="303405"/>
    <lineage>
        <taxon>Eukaryota</taxon>
        <taxon>Sar</taxon>
        <taxon>Stramenopiles</taxon>
        <taxon>Ochrophyta</taxon>
        <taxon>Bacillariophyta</taxon>
        <taxon>Bacillariophyceae</taxon>
        <taxon>Bacillariophycidae</taxon>
        <taxon>Bacillariales</taxon>
        <taxon>Bacillariaceae</taxon>
        <taxon>Nitzschia</taxon>
    </lineage>
</organism>
<feature type="compositionally biased region" description="Polar residues" evidence="1">
    <location>
        <begin position="336"/>
        <end position="360"/>
    </location>
</feature>
<evidence type="ECO:0000256" key="2">
    <source>
        <dbReference type="SAM" id="Phobius"/>
    </source>
</evidence>
<keyword evidence="2" id="KW-1133">Transmembrane helix</keyword>
<feature type="compositionally biased region" description="Low complexity" evidence="1">
    <location>
        <begin position="321"/>
        <end position="335"/>
    </location>
</feature>
<evidence type="ECO:0000313" key="4">
    <source>
        <dbReference type="Proteomes" id="UP000693970"/>
    </source>
</evidence>
<feature type="transmembrane region" description="Helical" evidence="2">
    <location>
        <begin position="161"/>
        <end position="178"/>
    </location>
</feature>
<keyword evidence="2" id="KW-0812">Transmembrane</keyword>
<comment type="caution">
    <text evidence="3">The sequence shown here is derived from an EMBL/GenBank/DDBJ whole genome shotgun (WGS) entry which is preliminary data.</text>
</comment>
<gene>
    <name evidence="3" type="ORF">IV203_002431</name>
</gene>
<dbReference type="Proteomes" id="UP000693970">
    <property type="component" value="Unassembled WGS sequence"/>
</dbReference>
<name>A0A9K3K9S9_9STRA</name>
<accession>A0A9K3K9S9</accession>
<feature type="region of interest" description="Disordered" evidence="1">
    <location>
        <begin position="316"/>
        <end position="360"/>
    </location>
</feature>
<evidence type="ECO:0000256" key="1">
    <source>
        <dbReference type="SAM" id="MobiDB-lite"/>
    </source>
</evidence>
<dbReference type="AlphaFoldDB" id="A0A9K3K9S9"/>
<sequence length="601" mass="66316">MKRLAATNYCFSSANSVVDTEFRQKGKLMIVLSLNSEVYYSFQGTKTLYFGKLAPILIGRGRSERSRTITIFLHTVSQINGLVVDKKFDFACGLDMDNTEQNILLELLPGYFERLSTHLHVTRSFICIASNIKIVASQTNLHSTEPLSQDLRKYRRKSRKMGFRLCSYLLIAAIGSLASNTRVTAQMLENGGGVRRLQSLELGRQNAQYQECVDNMYASDLTGDLALSEQEYLLFIAKESQGEILVEEFSELPFPLVTHFIYGACFCSIIFQTPNCCVGAQAAIDLNPENSPFVIDNLITICTSVAQVIGEEVPTDPPALLPSAAPSQSPSTAPTNAQEPSQSPTIAPTTLAPSVPTQRPTPEELTCVNFQYGISNSDGFTAEDIFNEIGNTLKTGLIIATRNVTIETLNVTFPRDESGRRLQQQLQRNHLPLESSTSVNAFLAFRPYDHYITHDIVSAANSGTTLQVTDLGRFRHGDEVAKVEPTPMAEGIDYPHTQDHRRAAYLPIGAFDEDARRLAFYTDEFEPLINSIFENPFCDTGIQCMIVDSTVCVLLEEGDDETMVRAALLGGIEQSIRDGSFQAAIPPENQLPSGEDVVDSP</sequence>
<evidence type="ECO:0000313" key="3">
    <source>
        <dbReference type="EMBL" id="KAG7339225.1"/>
    </source>
</evidence>
<keyword evidence="4" id="KW-1185">Reference proteome</keyword>
<reference evidence="3" key="1">
    <citation type="journal article" date="2021" name="Sci. Rep.">
        <title>Diploid genomic architecture of Nitzschia inconspicua, an elite biomass production diatom.</title>
        <authorList>
            <person name="Oliver A."/>
            <person name="Podell S."/>
            <person name="Pinowska A."/>
            <person name="Traller J.C."/>
            <person name="Smith S.R."/>
            <person name="McClure R."/>
            <person name="Beliaev A."/>
            <person name="Bohutskyi P."/>
            <person name="Hill E.A."/>
            <person name="Rabines A."/>
            <person name="Zheng H."/>
            <person name="Allen L.Z."/>
            <person name="Kuo A."/>
            <person name="Grigoriev I.V."/>
            <person name="Allen A.E."/>
            <person name="Hazlebeck D."/>
            <person name="Allen E.E."/>
        </authorList>
    </citation>
    <scope>NUCLEOTIDE SEQUENCE</scope>
    <source>
        <strain evidence="3">Hildebrandi</strain>
    </source>
</reference>
<dbReference type="OrthoDB" id="47449at2759"/>
<protein>
    <submittedName>
        <fullName evidence="3">Uncharacterized protein</fullName>
    </submittedName>
</protein>
<reference evidence="3" key="2">
    <citation type="submission" date="2021-04" db="EMBL/GenBank/DDBJ databases">
        <authorList>
            <person name="Podell S."/>
        </authorList>
    </citation>
    <scope>NUCLEOTIDE SEQUENCE</scope>
    <source>
        <strain evidence="3">Hildebrandi</strain>
    </source>
</reference>
<keyword evidence="2" id="KW-0472">Membrane</keyword>
<proteinExistence type="predicted"/>
<dbReference type="EMBL" id="JAGRRH010000038">
    <property type="protein sequence ID" value="KAG7339225.1"/>
    <property type="molecule type" value="Genomic_DNA"/>
</dbReference>